<dbReference type="InterPro" id="IPR051914">
    <property type="entry name" value="FAD-linked_OxidoTrans_Type4"/>
</dbReference>
<dbReference type="PROSITE" id="PS51387">
    <property type="entry name" value="FAD_PCMH"/>
    <property type="match status" value="1"/>
</dbReference>
<gene>
    <name evidence="2" type="ORF">METZ01_LOCUS352317</name>
</gene>
<dbReference type="AlphaFoldDB" id="A0A382RP40"/>
<feature type="domain" description="FAD-binding PCMH-type" evidence="1">
    <location>
        <begin position="21"/>
        <end position="190"/>
    </location>
</feature>
<dbReference type="Gene3D" id="3.30.43.10">
    <property type="entry name" value="Uridine Diphospho-n-acetylenolpyruvylglucosamine Reductase, domain 2"/>
    <property type="match status" value="1"/>
</dbReference>
<dbReference type="InterPro" id="IPR016167">
    <property type="entry name" value="FAD-bd_PCMH_sub1"/>
</dbReference>
<reference evidence="2" key="1">
    <citation type="submission" date="2018-05" db="EMBL/GenBank/DDBJ databases">
        <authorList>
            <person name="Lanie J.A."/>
            <person name="Ng W.-L."/>
            <person name="Kazmierczak K.M."/>
            <person name="Andrzejewski T.M."/>
            <person name="Davidsen T.M."/>
            <person name="Wayne K.J."/>
            <person name="Tettelin H."/>
            <person name="Glass J.I."/>
            <person name="Rusch D."/>
            <person name="Podicherti R."/>
            <person name="Tsui H.-C.T."/>
            <person name="Winkler M.E."/>
        </authorList>
    </citation>
    <scope>NUCLEOTIDE SEQUENCE</scope>
</reference>
<dbReference type="GO" id="GO:0071949">
    <property type="term" value="F:FAD binding"/>
    <property type="evidence" value="ECO:0007669"/>
    <property type="project" value="InterPro"/>
</dbReference>
<proteinExistence type="predicted"/>
<evidence type="ECO:0000313" key="2">
    <source>
        <dbReference type="EMBL" id="SVC99463.1"/>
    </source>
</evidence>
<dbReference type="Pfam" id="PF01565">
    <property type="entry name" value="FAD_binding_4"/>
    <property type="match status" value="1"/>
</dbReference>
<feature type="non-terminal residue" evidence="2">
    <location>
        <position position="190"/>
    </location>
</feature>
<evidence type="ECO:0000259" key="1">
    <source>
        <dbReference type="PROSITE" id="PS51387"/>
    </source>
</evidence>
<sequence length="190" mass="20626">MIIKTEPEFIAPYLRDASNFSGGNAEEVVIPETSDELADFLKNETRSVTVAGAGTGLTASRIPSGGIIVSLERLNIIGKEGEGRVRIGPAVTLNELQGFLVPTGWFYPPNPTETWASLGGNLATNASGSRSYKYGVTRDYVEEVELILVDGRKIFLKRGLKITEPLRFEDGSKIIFPDISYQSPDCKNAA</sequence>
<dbReference type="InterPro" id="IPR016166">
    <property type="entry name" value="FAD-bd_PCMH"/>
</dbReference>
<dbReference type="SUPFAM" id="SSF56176">
    <property type="entry name" value="FAD-binding/transporter-associated domain-like"/>
    <property type="match status" value="1"/>
</dbReference>
<dbReference type="InterPro" id="IPR036318">
    <property type="entry name" value="FAD-bd_PCMH-like_sf"/>
</dbReference>
<dbReference type="InterPro" id="IPR006094">
    <property type="entry name" value="Oxid_FAD_bind_N"/>
</dbReference>
<dbReference type="PANTHER" id="PTHR42934">
    <property type="entry name" value="GLYCOLATE OXIDASE SUBUNIT GLCD"/>
    <property type="match status" value="1"/>
</dbReference>
<name>A0A382RP40_9ZZZZ</name>
<dbReference type="EMBL" id="UINC01123172">
    <property type="protein sequence ID" value="SVC99463.1"/>
    <property type="molecule type" value="Genomic_DNA"/>
</dbReference>
<dbReference type="Gene3D" id="3.30.465.10">
    <property type="match status" value="1"/>
</dbReference>
<protein>
    <recommendedName>
        <fullName evidence="1">FAD-binding PCMH-type domain-containing protein</fullName>
    </recommendedName>
</protein>
<organism evidence="2">
    <name type="scientific">marine metagenome</name>
    <dbReference type="NCBI Taxonomy" id="408172"/>
    <lineage>
        <taxon>unclassified sequences</taxon>
        <taxon>metagenomes</taxon>
        <taxon>ecological metagenomes</taxon>
    </lineage>
</organism>
<dbReference type="InterPro" id="IPR016169">
    <property type="entry name" value="FAD-bd_PCMH_sub2"/>
</dbReference>
<accession>A0A382RP40</accession>
<dbReference type="PANTHER" id="PTHR42934:SF2">
    <property type="entry name" value="GLYCOLATE OXIDASE SUBUNIT GLCD"/>
    <property type="match status" value="1"/>
</dbReference>